<protein>
    <recommendedName>
        <fullName evidence="2">HNH nuclease domain-containing protein</fullName>
    </recommendedName>
</protein>
<accession>A0A1H2T5H5</accession>
<organism evidence="3 4">
    <name type="scientific">Amycolatopsis xylanica</name>
    <dbReference type="NCBI Taxonomy" id="589385"/>
    <lineage>
        <taxon>Bacteria</taxon>
        <taxon>Bacillati</taxon>
        <taxon>Actinomycetota</taxon>
        <taxon>Actinomycetes</taxon>
        <taxon>Pseudonocardiales</taxon>
        <taxon>Pseudonocardiaceae</taxon>
        <taxon>Amycolatopsis</taxon>
    </lineage>
</organism>
<gene>
    <name evidence="3" type="ORF">SAMN05421504_101448</name>
</gene>
<keyword evidence="4" id="KW-1185">Reference proteome</keyword>
<dbReference type="AlphaFoldDB" id="A0A1H2T5H5"/>
<dbReference type="STRING" id="589385.SAMN05421504_101448"/>
<dbReference type="CDD" id="cd00085">
    <property type="entry name" value="HNHc"/>
    <property type="match status" value="1"/>
</dbReference>
<dbReference type="Gene3D" id="1.10.30.50">
    <property type="match status" value="1"/>
</dbReference>
<dbReference type="Proteomes" id="UP000199515">
    <property type="component" value="Unassembled WGS sequence"/>
</dbReference>
<evidence type="ECO:0000313" key="3">
    <source>
        <dbReference type="EMBL" id="SDW38484.1"/>
    </source>
</evidence>
<feature type="region of interest" description="Disordered" evidence="1">
    <location>
        <begin position="163"/>
        <end position="185"/>
    </location>
</feature>
<dbReference type="InterPro" id="IPR003615">
    <property type="entry name" value="HNH_nuc"/>
</dbReference>
<name>A0A1H2T5H5_9PSEU</name>
<feature type="compositionally biased region" description="Basic and acidic residues" evidence="1">
    <location>
        <begin position="168"/>
        <end position="185"/>
    </location>
</feature>
<sequence>MDTTDAPETWRLSPSELAAALREEIRISRVAEARAGALIAEIETRGIKAMYGYHTTATFLMHLLNISRSEANQRVRRARALNPARGREDGNPIPAAAPTTGAAASEGAISDNHIDVILNALKKAPPSVAPKERESGEKVLGDLAREVDPVTLAKAAAALLTNLGPDRPVPHDTPPKEPTNEARRRLRADGRVEWTLTLTGVAAAQAELYTSERTPPATDDETDTRSHAEKLGDTWAEVISHAIGDPELPSNDGIPLQLTLTTTISELLAESGTVPLEGGRNITAREARRVCCEADVYVAILSGTDVPLDLSRLQRYASPGQRRALALRDQGCAFPGCRRTPRDCDAHHVIHWLNDGETKLENLCLLCPHHHQLIHTSPWEVHIADDGKPTFTPPDDLDPQRRPQRNTAHDTSAVT</sequence>
<dbReference type="Pfam" id="PF02720">
    <property type="entry name" value="DUF222"/>
    <property type="match status" value="1"/>
</dbReference>
<dbReference type="EMBL" id="FNON01000001">
    <property type="protein sequence ID" value="SDW38484.1"/>
    <property type="molecule type" value="Genomic_DNA"/>
</dbReference>
<reference evidence="3 4" key="1">
    <citation type="submission" date="2016-10" db="EMBL/GenBank/DDBJ databases">
        <authorList>
            <person name="de Groot N.N."/>
        </authorList>
    </citation>
    <scope>NUCLEOTIDE SEQUENCE [LARGE SCALE GENOMIC DNA]</scope>
    <source>
        <strain evidence="3 4">CPCC 202699</strain>
    </source>
</reference>
<evidence type="ECO:0000259" key="2">
    <source>
        <dbReference type="SMART" id="SM00507"/>
    </source>
</evidence>
<proteinExistence type="predicted"/>
<evidence type="ECO:0000256" key="1">
    <source>
        <dbReference type="SAM" id="MobiDB-lite"/>
    </source>
</evidence>
<evidence type="ECO:0000313" key="4">
    <source>
        <dbReference type="Proteomes" id="UP000199515"/>
    </source>
</evidence>
<dbReference type="SMART" id="SM00507">
    <property type="entry name" value="HNHc"/>
    <property type="match status" value="1"/>
</dbReference>
<dbReference type="InterPro" id="IPR003870">
    <property type="entry name" value="DUF222"/>
</dbReference>
<dbReference type="RefSeq" id="WP_091285892.1">
    <property type="nucleotide sequence ID" value="NZ_FNON01000001.1"/>
</dbReference>
<feature type="region of interest" description="Disordered" evidence="1">
    <location>
        <begin position="385"/>
        <end position="415"/>
    </location>
</feature>
<feature type="domain" description="HNH nuclease" evidence="2">
    <location>
        <begin position="320"/>
        <end position="372"/>
    </location>
</feature>